<dbReference type="AlphaFoldDB" id="A0AAV1I130"/>
<gene>
    <name evidence="8" type="ORF">CVIRNUC_003726</name>
</gene>
<evidence type="ECO:0000259" key="7">
    <source>
        <dbReference type="PROSITE" id="PS50845"/>
    </source>
</evidence>
<evidence type="ECO:0000256" key="1">
    <source>
        <dbReference type="ARBA" id="ARBA00004477"/>
    </source>
</evidence>
<dbReference type="InterPro" id="IPR003388">
    <property type="entry name" value="Reticulon"/>
</dbReference>
<dbReference type="PROSITE" id="PS50845">
    <property type="entry name" value="RETICULON"/>
    <property type="match status" value="1"/>
</dbReference>
<comment type="subcellular location">
    <subcellularLocation>
        <location evidence="1 6">Endoplasmic reticulum membrane</location>
        <topology evidence="1 6">Multi-pass membrane protein</topology>
    </subcellularLocation>
</comment>
<feature type="domain" description="Reticulon" evidence="7">
    <location>
        <begin position="82"/>
        <end position="304"/>
    </location>
</feature>
<dbReference type="GO" id="GO:0005789">
    <property type="term" value="C:endoplasmic reticulum membrane"/>
    <property type="evidence" value="ECO:0007669"/>
    <property type="project" value="UniProtKB-SubCell"/>
</dbReference>
<evidence type="ECO:0000256" key="2">
    <source>
        <dbReference type="ARBA" id="ARBA00022692"/>
    </source>
</evidence>
<dbReference type="Proteomes" id="UP001314263">
    <property type="component" value="Unassembled WGS sequence"/>
</dbReference>
<dbReference type="EMBL" id="CAUYUE010000004">
    <property type="protein sequence ID" value="CAK0770026.1"/>
    <property type="molecule type" value="Genomic_DNA"/>
</dbReference>
<evidence type="ECO:0000256" key="6">
    <source>
        <dbReference type="RuleBase" id="RU363132"/>
    </source>
</evidence>
<evidence type="ECO:0000313" key="8">
    <source>
        <dbReference type="EMBL" id="CAK0770026.1"/>
    </source>
</evidence>
<sequence length="340" mass="36971">MDFIDTPEPIIGRPKANAVTFKDHKFAPSGDATATFTVGQASKSGAAPIRWQQESFCLLSNPAAMPSNLFKQDMHGEDALHVRDVLQWKTPALSALVLLGGGFCALAGEFILRGDHTVTPLKAMSYLVLGDLAVNTLRSMVSAQWQDKAAWSTSSAIAAMAEGAKQVVFKVARGHDDLLAAKDPVLTLRLAGGLCLLALLSNIFSMWRLICLAFFGAFAWGVTWDMYGVQISSHVHKAIDALQERWQALKLSRRSKAAALAAASLCIWTSTGWTMRLQVLLLGALTVRCNLKPAEVDAIITRAEPYMHSAKKRARRLSVVASDYVRRHSFGPAQAKAHET</sequence>
<protein>
    <recommendedName>
        <fullName evidence="6">Reticulon-like protein</fullName>
    </recommendedName>
</protein>
<comment type="caution">
    <text evidence="8">The sequence shown here is derived from an EMBL/GenBank/DDBJ whole genome shotgun (WGS) entry which is preliminary data.</text>
</comment>
<keyword evidence="2" id="KW-0812">Transmembrane</keyword>
<evidence type="ECO:0000256" key="4">
    <source>
        <dbReference type="ARBA" id="ARBA00022989"/>
    </source>
</evidence>
<evidence type="ECO:0000313" key="9">
    <source>
        <dbReference type="Proteomes" id="UP001314263"/>
    </source>
</evidence>
<dbReference type="Pfam" id="PF02453">
    <property type="entry name" value="Reticulon"/>
    <property type="match status" value="1"/>
</dbReference>
<keyword evidence="5" id="KW-0472">Membrane</keyword>
<evidence type="ECO:0000256" key="5">
    <source>
        <dbReference type="ARBA" id="ARBA00023136"/>
    </source>
</evidence>
<reference evidence="8 9" key="1">
    <citation type="submission" date="2023-10" db="EMBL/GenBank/DDBJ databases">
        <authorList>
            <person name="Maclean D."/>
            <person name="Macfadyen A."/>
        </authorList>
    </citation>
    <scope>NUCLEOTIDE SEQUENCE [LARGE SCALE GENOMIC DNA]</scope>
</reference>
<organism evidence="8 9">
    <name type="scientific">Coccomyxa viridis</name>
    <dbReference type="NCBI Taxonomy" id="1274662"/>
    <lineage>
        <taxon>Eukaryota</taxon>
        <taxon>Viridiplantae</taxon>
        <taxon>Chlorophyta</taxon>
        <taxon>core chlorophytes</taxon>
        <taxon>Trebouxiophyceae</taxon>
        <taxon>Trebouxiophyceae incertae sedis</taxon>
        <taxon>Coccomyxaceae</taxon>
        <taxon>Coccomyxa</taxon>
    </lineage>
</organism>
<name>A0AAV1I130_9CHLO</name>
<proteinExistence type="predicted"/>
<accession>A0AAV1I130</accession>
<keyword evidence="3 6" id="KW-0256">Endoplasmic reticulum</keyword>
<evidence type="ECO:0000256" key="3">
    <source>
        <dbReference type="ARBA" id="ARBA00022824"/>
    </source>
</evidence>
<keyword evidence="9" id="KW-1185">Reference proteome</keyword>
<keyword evidence="4" id="KW-1133">Transmembrane helix</keyword>